<dbReference type="GO" id="GO:0005930">
    <property type="term" value="C:axoneme"/>
    <property type="evidence" value="ECO:0007669"/>
    <property type="project" value="EnsemblMetazoa"/>
</dbReference>
<keyword evidence="8" id="KW-0966">Cell projection</keyword>
<keyword evidence="3" id="KW-0853">WD repeat</keyword>
<dbReference type="GO" id="GO:0036064">
    <property type="term" value="C:ciliary basal body"/>
    <property type="evidence" value="ECO:0007669"/>
    <property type="project" value="EnsemblMetazoa"/>
</dbReference>
<sequence length="770" mass="88616">MDGTIVYVYQKDELYHYGVMFFDYKTDEKTIKIVVNFENMAFYREHCLIVSSQTDESNGKLQYFCQLCNNIGTSLDYNTTTIGGSKDEICAICIGDTFFLMAMLSGGIYRVSLADGVIIASYSSSANIDSMKLNCNSTQLAVVVTVQRLPFEIALFKFQGPEAKEMVRTHLYDKREIWGFEWDTYDEHTLVFRERNRLFIHDGTSIFEQATVNGAIASFENLVVHIANVEKLLLTPENPPKTAISGVPIKAKLDVTNLLNSGKVDDAIDYAERNPHDELWNIIAKHTIFRHEYDCAEHAYVRLGDYPGVQLIKHLRNIPSNDLQNAELYFHEDKLDVAKKLFLECDRKDLLIEMYQKICDYNSVFEIIKNEDDKDAQSDAYRHLADYHYEQLDWEDAAKDYEACGNVEMYVDCLIRGNSFGDLEVLSRSLPNDSELLETIGDAFTTRGMCDQAVECYLRRQLPEKALQCCMELNQWQKAHFIAESNNMENVEGLLGKYAVETKGESDEKSLSALSLYMRAGRHLDAAKLVFDIAKDRQNKFLQYEELKQCYVLGAVLVEQHRQTLKELRKIDKNNVLEEALGVEAGLTAEQSRIFENTWRGAEAFHYIMLAQQHFFEDRIEDALQTAVVLSDYEEYLDPAEIYSMIALAAANVNQFGICSKAMMRLEALEDYEESEREEMRDLSFRLFSENPPVNPKAAKVDCPSCSTKIDPYDLQCYQCYTKFPVCIASGRLIIDNVFWLCPRCKHRAHQHEIHKWRYCPLCHDVESFK</sequence>
<keyword evidence="14" id="KW-1185">Reference proteome</keyword>
<dbReference type="Gene3D" id="1.25.40.470">
    <property type="match status" value="2"/>
</dbReference>
<dbReference type="InterPro" id="IPR057361">
    <property type="entry name" value="TPR_WDR35"/>
</dbReference>
<evidence type="ECO:0000256" key="3">
    <source>
        <dbReference type="ARBA" id="ARBA00022574"/>
    </source>
</evidence>
<dbReference type="Pfam" id="PF25170">
    <property type="entry name" value="TPR_WDR35"/>
    <property type="match status" value="1"/>
</dbReference>
<evidence type="ECO:0000259" key="10">
    <source>
        <dbReference type="Pfam" id="PF23390"/>
    </source>
</evidence>
<dbReference type="GO" id="GO:0061512">
    <property type="term" value="P:protein localization to cilium"/>
    <property type="evidence" value="ECO:0007669"/>
    <property type="project" value="TreeGrafter"/>
</dbReference>
<dbReference type="InterPro" id="IPR057979">
    <property type="entry name" value="TPR_IFT121"/>
</dbReference>
<feature type="domain" description="IFT121-like TPR repeats" evidence="12">
    <location>
        <begin position="596"/>
        <end position="694"/>
    </location>
</feature>
<dbReference type="GO" id="GO:1905515">
    <property type="term" value="P:non-motile cilium assembly"/>
    <property type="evidence" value="ECO:0007669"/>
    <property type="project" value="EnsemblMetazoa"/>
</dbReference>
<dbReference type="InterPro" id="IPR056158">
    <property type="entry name" value="Beta-prop_IFT121_2nd"/>
</dbReference>
<evidence type="ECO:0000313" key="13">
    <source>
        <dbReference type="EnsemblMetazoa" id="CJA21748.1"/>
    </source>
</evidence>
<evidence type="ECO:0000256" key="7">
    <source>
        <dbReference type="ARBA" id="ARBA00023212"/>
    </source>
</evidence>
<protein>
    <submittedName>
        <fullName evidence="13">Uncharacterized protein</fullName>
    </submittedName>
</protein>
<evidence type="ECO:0000256" key="1">
    <source>
        <dbReference type="ARBA" id="ARBA00004120"/>
    </source>
</evidence>
<comment type="subcellular location">
    <subcellularLocation>
        <location evidence="1">Cytoplasm</location>
        <location evidence="1">Cytoskeleton</location>
        <location evidence="1">Cilium basal body</location>
    </subcellularLocation>
</comment>
<reference evidence="14" key="1">
    <citation type="submission" date="2010-08" db="EMBL/GenBank/DDBJ databases">
        <authorList>
            <consortium name="Caenorhabditis japonica Sequencing Consortium"/>
            <person name="Wilson R.K."/>
        </authorList>
    </citation>
    <scope>NUCLEOTIDE SEQUENCE [LARGE SCALE GENOMIC DNA]</scope>
    <source>
        <strain evidence="14">DF5081</strain>
    </source>
</reference>
<dbReference type="InterPro" id="IPR039857">
    <property type="entry name" value="Ift122/121"/>
</dbReference>
<keyword evidence="7" id="KW-0206">Cytoskeleton</keyword>
<dbReference type="GO" id="GO:0030991">
    <property type="term" value="C:intraciliary transport particle A"/>
    <property type="evidence" value="ECO:0007669"/>
    <property type="project" value="TreeGrafter"/>
</dbReference>
<keyword evidence="2" id="KW-0963">Cytoplasm</keyword>
<dbReference type="AlphaFoldDB" id="A0A8R1E757"/>
<feature type="domain" description="IFT121 second beta-propeller" evidence="10">
    <location>
        <begin position="3"/>
        <end position="81"/>
    </location>
</feature>
<dbReference type="GO" id="GO:0035721">
    <property type="term" value="P:intraciliary retrograde transport"/>
    <property type="evidence" value="ECO:0007669"/>
    <property type="project" value="TreeGrafter"/>
</dbReference>
<evidence type="ECO:0000256" key="4">
    <source>
        <dbReference type="ARBA" id="ARBA00022737"/>
    </source>
</evidence>
<name>A0A8R1E757_CAEJA</name>
<dbReference type="EnsemblMetazoa" id="CJA21748.1">
    <property type="protein sequence ID" value="CJA21748.1"/>
    <property type="gene ID" value="WBGene00177320"/>
</dbReference>
<keyword evidence="6" id="KW-0969">Cilium</keyword>
<feature type="domain" description="IF140/IFT172/WDR19 TPR" evidence="11">
    <location>
        <begin position="262"/>
        <end position="404"/>
    </location>
</feature>
<evidence type="ECO:0000256" key="2">
    <source>
        <dbReference type="ARBA" id="ARBA00022490"/>
    </source>
</evidence>
<evidence type="ECO:0000313" key="14">
    <source>
        <dbReference type="Proteomes" id="UP000005237"/>
    </source>
</evidence>
<dbReference type="InterPro" id="IPR056168">
    <property type="entry name" value="TPR_IF140/IFT172/WDR19"/>
</dbReference>
<evidence type="ECO:0000259" key="12">
    <source>
        <dbReference type="Pfam" id="PF25768"/>
    </source>
</evidence>
<dbReference type="Pfam" id="PF23145">
    <property type="entry name" value="Zf_2nd_IFT121"/>
    <property type="match status" value="1"/>
</dbReference>
<dbReference type="Pfam" id="PF25768">
    <property type="entry name" value="TPR_IFT121"/>
    <property type="match status" value="1"/>
</dbReference>
<reference evidence="13" key="2">
    <citation type="submission" date="2022-06" db="UniProtKB">
        <authorList>
            <consortium name="EnsemblMetazoa"/>
        </authorList>
    </citation>
    <scope>IDENTIFICATION</scope>
    <source>
        <strain evidence="13">DF5081</strain>
    </source>
</reference>
<feature type="domain" description="IFT121-like zinc finger" evidence="9">
    <location>
        <begin position="725"/>
        <end position="765"/>
    </location>
</feature>
<dbReference type="Pfam" id="PF23390">
    <property type="entry name" value="Beta-prop_WDR35_2nd"/>
    <property type="match status" value="2"/>
</dbReference>
<feature type="domain" description="IFT121 second beta-propeller" evidence="10">
    <location>
        <begin position="84"/>
        <end position="244"/>
    </location>
</feature>
<proteinExistence type="predicted"/>
<dbReference type="PANTHER" id="PTHR12764:SF5">
    <property type="entry name" value="LD29485P"/>
    <property type="match status" value="1"/>
</dbReference>
<dbReference type="InterPro" id="IPR056170">
    <property type="entry name" value="Znf_IFT121-like"/>
</dbReference>
<keyword evidence="5" id="KW-0970">Cilium biogenesis/degradation</keyword>
<evidence type="ECO:0000256" key="5">
    <source>
        <dbReference type="ARBA" id="ARBA00022794"/>
    </source>
</evidence>
<evidence type="ECO:0000259" key="11">
    <source>
        <dbReference type="Pfam" id="PF24762"/>
    </source>
</evidence>
<dbReference type="GO" id="GO:0006935">
    <property type="term" value="P:chemotaxis"/>
    <property type="evidence" value="ECO:0007669"/>
    <property type="project" value="EnsemblMetazoa"/>
</dbReference>
<keyword evidence="4" id="KW-0677">Repeat</keyword>
<organism evidence="13 14">
    <name type="scientific">Caenorhabditis japonica</name>
    <dbReference type="NCBI Taxonomy" id="281687"/>
    <lineage>
        <taxon>Eukaryota</taxon>
        <taxon>Metazoa</taxon>
        <taxon>Ecdysozoa</taxon>
        <taxon>Nematoda</taxon>
        <taxon>Chromadorea</taxon>
        <taxon>Rhabditida</taxon>
        <taxon>Rhabditina</taxon>
        <taxon>Rhabditomorpha</taxon>
        <taxon>Rhabditoidea</taxon>
        <taxon>Rhabditidae</taxon>
        <taxon>Peloderinae</taxon>
        <taxon>Caenorhabditis</taxon>
    </lineage>
</organism>
<evidence type="ECO:0000256" key="6">
    <source>
        <dbReference type="ARBA" id="ARBA00023069"/>
    </source>
</evidence>
<dbReference type="Proteomes" id="UP000005237">
    <property type="component" value="Unassembled WGS sequence"/>
</dbReference>
<dbReference type="GO" id="GO:0097730">
    <property type="term" value="C:non-motile cilium"/>
    <property type="evidence" value="ECO:0007669"/>
    <property type="project" value="TreeGrafter"/>
</dbReference>
<evidence type="ECO:0000259" key="9">
    <source>
        <dbReference type="Pfam" id="PF23145"/>
    </source>
</evidence>
<dbReference type="PANTHER" id="PTHR12764">
    <property type="entry name" value="WD REPEAT DOMAIN-RELATED"/>
    <property type="match status" value="1"/>
</dbReference>
<dbReference type="Pfam" id="PF24762">
    <property type="entry name" value="TPR_IF140-IFT172"/>
    <property type="match status" value="1"/>
</dbReference>
<accession>A0A8R1E757</accession>
<evidence type="ECO:0000256" key="8">
    <source>
        <dbReference type="ARBA" id="ARBA00023273"/>
    </source>
</evidence>